<protein>
    <submittedName>
        <fullName evidence="2">Rhodanese-like domain-containing protein</fullName>
    </submittedName>
</protein>
<dbReference type="PROSITE" id="PS50206">
    <property type="entry name" value="RHODANESE_3"/>
    <property type="match status" value="1"/>
</dbReference>
<gene>
    <name evidence="2" type="ORF">LQG66_00825</name>
</gene>
<reference evidence="2" key="1">
    <citation type="journal article" date="2024" name="Antonie Van Leeuwenhoek">
        <title>Bradyrhizobium ontarionense sp. nov., a novel bacterial symbiont isolated from Aeschynomene indica (Indian jointvetch), harbours photosynthesis, nitrogen fixation and nitrous oxide (N2O) reductase genes.</title>
        <authorList>
            <person name="Bromfield E.S.P."/>
            <person name="Cloutier S."/>
        </authorList>
    </citation>
    <scope>NUCLEOTIDE SEQUENCE</scope>
    <source>
        <strain evidence="2">A19</strain>
    </source>
</reference>
<dbReference type="InterPro" id="IPR036873">
    <property type="entry name" value="Rhodanese-like_dom_sf"/>
</dbReference>
<organism evidence="2 3">
    <name type="scientific">Bradyrhizobium ontarionense</name>
    <dbReference type="NCBI Taxonomy" id="2898149"/>
    <lineage>
        <taxon>Bacteria</taxon>
        <taxon>Pseudomonadati</taxon>
        <taxon>Pseudomonadota</taxon>
        <taxon>Alphaproteobacteria</taxon>
        <taxon>Hyphomicrobiales</taxon>
        <taxon>Nitrobacteraceae</taxon>
        <taxon>Bradyrhizobium</taxon>
    </lineage>
</organism>
<evidence type="ECO:0000313" key="3">
    <source>
        <dbReference type="Proteomes" id="UP001431010"/>
    </source>
</evidence>
<evidence type="ECO:0000313" key="2">
    <source>
        <dbReference type="EMBL" id="UFZ04900.1"/>
    </source>
</evidence>
<dbReference type="Pfam" id="PF00581">
    <property type="entry name" value="Rhodanese"/>
    <property type="match status" value="1"/>
</dbReference>
<dbReference type="PANTHER" id="PTHR44086">
    <property type="entry name" value="THIOSULFATE SULFURTRANSFERASE RDL2, MITOCHONDRIAL-RELATED"/>
    <property type="match status" value="1"/>
</dbReference>
<name>A0ABY3RBZ0_9BRAD</name>
<evidence type="ECO:0000259" key="1">
    <source>
        <dbReference type="PROSITE" id="PS50206"/>
    </source>
</evidence>
<dbReference type="Proteomes" id="UP001431010">
    <property type="component" value="Chromosome"/>
</dbReference>
<dbReference type="InterPro" id="IPR001763">
    <property type="entry name" value="Rhodanese-like_dom"/>
</dbReference>
<dbReference type="RefSeq" id="WP_231322325.1">
    <property type="nucleotide sequence ID" value="NZ_CP088156.1"/>
</dbReference>
<feature type="domain" description="Rhodanese" evidence="1">
    <location>
        <begin position="17"/>
        <end position="105"/>
    </location>
</feature>
<keyword evidence="3" id="KW-1185">Reference proteome</keyword>
<dbReference type="PANTHER" id="PTHR44086:SF10">
    <property type="entry name" value="THIOSULFATE SULFURTRANSFERASE_RHODANESE-LIKE DOMAIN-CONTAINING PROTEIN 3"/>
    <property type="match status" value="1"/>
</dbReference>
<proteinExistence type="predicted"/>
<dbReference type="Gene3D" id="3.40.250.10">
    <property type="entry name" value="Rhodanese-like domain"/>
    <property type="match status" value="1"/>
</dbReference>
<sequence>MAAVHDLTPQDVAKGIAEGRYLLVDVREPNEVSAEAYPDGIVVPLSAFDPKLIPDPAGKDVVFACRSGKRSVTASMAAQAAGLPYDKHLQGGMLGWKAAGLPTKTGG</sequence>
<accession>A0ABY3RBZ0</accession>
<dbReference type="SUPFAM" id="SSF52821">
    <property type="entry name" value="Rhodanese/Cell cycle control phosphatase"/>
    <property type="match status" value="1"/>
</dbReference>
<dbReference type="SMART" id="SM00450">
    <property type="entry name" value="RHOD"/>
    <property type="match status" value="1"/>
</dbReference>
<dbReference type="EMBL" id="CP088156">
    <property type="protein sequence ID" value="UFZ04900.1"/>
    <property type="molecule type" value="Genomic_DNA"/>
</dbReference>